<evidence type="ECO:0000313" key="7">
    <source>
        <dbReference type="Proteomes" id="UP000250079"/>
    </source>
</evidence>
<dbReference type="KEGG" id="gai:IMCC3135_14825"/>
<dbReference type="CDD" id="cd08504">
    <property type="entry name" value="PBP2_OppA"/>
    <property type="match status" value="1"/>
</dbReference>
<dbReference type="GO" id="GO:1904680">
    <property type="term" value="F:peptide transmembrane transporter activity"/>
    <property type="evidence" value="ECO:0007669"/>
    <property type="project" value="TreeGrafter"/>
</dbReference>
<dbReference type="Proteomes" id="UP000250079">
    <property type="component" value="Chromosome"/>
</dbReference>
<accession>A0A2Z2NW69</accession>
<dbReference type="EMBL" id="CP018632">
    <property type="protein sequence ID" value="ASJ73050.1"/>
    <property type="molecule type" value="Genomic_DNA"/>
</dbReference>
<feature type="domain" description="Solute-binding protein family 5" evidence="5">
    <location>
        <begin position="129"/>
        <end position="505"/>
    </location>
</feature>
<keyword evidence="3" id="KW-0813">Transport</keyword>
<dbReference type="AlphaFoldDB" id="A0A2Z2NW69"/>
<organism evidence="6 7">
    <name type="scientific">Granulosicoccus antarcticus IMCC3135</name>
    <dbReference type="NCBI Taxonomy" id="1192854"/>
    <lineage>
        <taxon>Bacteria</taxon>
        <taxon>Pseudomonadati</taxon>
        <taxon>Pseudomonadota</taxon>
        <taxon>Gammaproteobacteria</taxon>
        <taxon>Chromatiales</taxon>
        <taxon>Granulosicoccaceae</taxon>
        <taxon>Granulosicoccus</taxon>
    </lineage>
</organism>
<gene>
    <name evidence="6" type="primary">oppA</name>
    <name evidence="6" type="ORF">IMCC3135_14825</name>
</gene>
<comment type="similarity">
    <text evidence="2">Belongs to the bacterial solute-binding protein 5 family.</text>
</comment>
<evidence type="ECO:0000256" key="4">
    <source>
        <dbReference type="ARBA" id="ARBA00022729"/>
    </source>
</evidence>
<protein>
    <submittedName>
        <fullName evidence="6">Periplasmic oligopeptide-binding protein</fullName>
    </submittedName>
</protein>
<dbReference type="GO" id="GO:0030288">
    <property type="term" value="C:outer membrane-bounded periplasmic space"/>
    <property type="evidence" value="ECO:0007669"/>
    <property type="project" value="TreeGrafter"/>
</dbReference>
<dbReference type="InterPro" id="IPR039424">
    <property type="entry name" value="SBP_5"/>
</dbReference>
<dbReference type="Gene3D" id="3.90.76.10">
    <property type="entry name" value="Dipeptide-binding Protein, Domain 1"/>
    <property type="match status" value="1"/>
</dbReference>
<evidence type="ECO:0000256" key="1">
    <source>
        <dbReference type="ARBA" id="ARBA00004196"/>
    </source>
</evidence>
<dbReference type="PIRSF" id="PIRSF002741">
    <property type="entry name" value="MppA"/>
    <property type="match status" value="1"/>
</dbReference>
<evidence type="ECO:0000313" key="6">
    <source>
        <dbReference type="EMBL" id="ASJ73050.1"/>
    </source>
</evidence>
<dbReference type="FunFam" id="3.10.105.10:FF:000001">
    <property type="entry name" value="Oligopeptide ABC transporter, oligopeptide-binding protein"/>
    <property type="match status" value="1"/>
</dbReference>
<reference evidence="6 7" key="1">
    <citation type="submission" date="2016-12" db="EMBL/GenBank/DDBJ databases">
        <authorList>
            <person name="Song W.-J."/>
            <person name="Kurnit D.M."/>
        </authorList>
    </citation>
    <scope>NUCLEOTIDE SEQUENCE [LARGE SCALE GENOMIC DNA]</scope>
    <source>
        <strain evidence="6 7">IMCC3135</strain>
    </source>
</reference>
<evidence type="ECO:0000256" key="2">
    <source>
        <dbReference type="ARBA" id="ARBA00005695"/>
    </source>
</evidence>
<sequence>MPSFKHFGQGGNVIFSIGKSPDRNCRICIFAVGCLTLEAVLALKWLTQIEWHVTQSEETLHMQLLSIRKWVCLCLLAFATGAASAATINIHNGGDPTSLDPHKLSGDWENRIAGDIFEGLLTENAKAEAIPGQASQWSVSDDALVYTFSLREGIQWSDGTPVTADDFVFAFQRLMNPETAAVYAYLQYSIKNAEAINTGAITDLNELGVKALDDKTLEITLERPTPYFLGALTHYTAYPLPQHLLETAGDDWVKIDNIVTNGPYTPVDWVPGSHVTTEKQAKYYDAENVKIDGAKFFVLDDESAALKRYRAGEFDILTEFPTDQFEWMQENLPGQARVAPFAGLYYYVINNSKPPFDNPDVRKALSMSINREVIGPQVLGTGELPAYSWVPPGMANYDEPYSVEWKDLPYADKLAEARALLDEAGFNKDNPLTLQLRYNTNENHKRIAVAIASMWKPLGVQVELYNTETKVHYDELQRGVLDVARAGWLADYNDADNFLNLLKSTVEHNYGRYNNPEYDALVDKANATVDTQVRAELLHQAEKLAMDETAAIPIYYYLARNVVSPRVTGFEDNAFDVHRTRWLELSE</sequence>
<dbReference type="GO" id="GO:0015833">
    <property type="term" value="P:peptide transport"/>
    <property type="evidence" value="ECO:0007669"/>
    <property type="project" value="TreeGrafter"/>
</dbReference>
<dbReference type="GO" id="GO:0043190">
    <property type="term" value="C:ATP-binding cassette (ABC) transporter complex"/>
    <property type="evidence" value="ECO:0007669"/>
    <property type="project" value="InterPro"/>
</dbReference>
<dbReference type="Pfam" id="PF00496">
    <property type="entry name" value="SBP_bac_5"/>
    <property type="match status" value="1"/>
</dbReference>
<comment type="subcellular location">
    <subcellularLocation>
        <location evidence="1">Cell envelope</location>
    </subcellularLocation>
</comment>
<dbReference type="PANTHER" id="PTHR30290">
    <property type="entry name" value="PERIPLASMIC BINDING COMPONENT OF ABC TRANSPORTER"/>
    <property type="match status" value="1"/>
</dbReference>
<name>A0A2Z2NW69_9GAMM</name>
<evidence type="ECO:0000256" key="3">
    <source>
        <dbReference type="ARBA" id="ARBA00022448"/>
    </source>
</evidence>
<dbReference type="InterPro" id="IPR030678">
    <property type="entry name" value="Peptide/Ni-bd"/>
</dbReference>
<dbReference type="PANTHER" id="PTHR30290:SF10">
    <property type="entry name" value="PERIPLASMIC OLIGOPEPTIDE-BINDING PROTEIN-RELATED"/>
    <property type="match status" value="1"/>
</dbReference>
<dbReference type="Gene3D" id="3.40.190.10">
    <property type="entry name" value="Periplasmic binding protein-like II"/>
    <property type="match status" value="1"/>
</dbReference>
<dbReference type="FunFam" id="3.90.76.10:FF:000001">
    <property type="entry name" value="Oligopeptide ABC transporter substrate-binding protein"/>
    <property type="match status" value="1"/>
</dbReference>
<dbReference type="InterPro" id="IPR000914">
    <property type="entry name" value="SBP_5_dom"/>
</dbReference>
<evidence type="ECO:0000259" key="5">
    <source>
        <dbReference type="Pfam" id="PF00496"/>
    </source>
</evidence>
<dbReference type="SUPFAM" id="SSF53850">
    <property type="entry name" value="Periplasmic binding protein-like II"/>
    <property type="match status" value="1"/>
</dbReference>
<dbReference type="Gene3D" id="3.10.105.10">
    <property type="entry name" value="Dipeptide-binding Protein, Domain 3"/>
    <property type="match status" value="1"/>
</dbReference>
<keyword evidence="4" id="KW-0732">Signal</keyword>
<proteinExistence type="inferred from homology"/>
<keyword evidence="7" id="KW-1185">Reference proteome</keyword>